<organism evidence="1 2">
    <name type="scientific">Streptacidiphilus monticola</name>
    <dbReference type="NCBI Taxonomy" id="2161674"/>
    <lineage>
        <taxon>Bacteria</taxon>
        <taxon>Bacillati</taxon>
        <taxon>Actinomycetota</taxon>
        <taxon>Actinomycetes</taxon>
        <taxon>Kitasatosporales</taxon>
        <taxon>Streptomycetaceae</taxon>
        <taxon>Streptacidiphilus</taxon>
    </lineage>
</organism>
<gene>
    <name evidence="1" type="ORF">ACFP3V_03280</name>
</gene>
<dbReference type="RefSeq" id="WP_380579470.1">
    <property type="nucleotide sequence ID" value="NZ_JBHSQJ010000010.1"/>
</dbReference>
<accession>A0ABW1FZQ6</accession>
<dbReference type="Proteomes" id="UP001596174">
    <property type="component" value="Unassembled WGS sequence"/>
</dbReference>
<comment type="caution">
    <text evidence="1">The sequence shown here is derived from an EMBL/GenBank/DDBJ whole genome shotgun (WGS) entry which is preliminary data.</text>
</comment>
<keyword evidence="2" id="KW-1185">Reference proteome</keyword>
<protein>
    <recommendedName>
        <fullName evidence="3">Antibiotic biosynthesis monooxygenase</fullName>
    </recommendedName>
</protein>
<dbReference type="EMBL" id="JBHSQJ010000010">
    <property type="protein sequence ID" value="MFC5906246.1"/>
    <property type="molecule type" value="Genomic_DNA"/>
</dbReference>
<evidence type="ECO:0000313" key="2">
    <source>
        <dbReference type="Proteomes" id="UP001596174"/>
    </source>
</evidence>
<evidence type="ECO:0000313" key="1">
    <source>
        <dbReference type="EMBL" id="MFC5906246.1"/>
    </source>
</evidence>
<sequence length="100" mass="11909">MSFVQIIDFETTRTEEMDKLFDEWMQTTTGRRTASHDLHTQDRDRPGHYVEIVEFPSYEEAMRNSEMPETQQFAARMRELCSGEPRFMNLDVLRDADLRS</sequence>
<reference evidence="2" key="1">
    <citation type="journal article" date="2019" name="Int. J. Syst. Evol. Microbiol.">
        <title>The Global Catalogue of Microorganisms (GCM) 10K type strain sequencing project: providing services to taxonomists for standard genome sequencing and annotation.</title>
        <authorList>
            <consortium name="The Broad Institute Genomics Platform"/>
            <consortium name="The Broad Institute Genome Sequencing Center for Infectious Disease"/>
            <person name="Wu L."/>
            <person name="Ma J."/>
        </authorList>
    </citation>
    <scope>NUCLEOTIDE SEQUENCE [LARGE SCALE GENOMIC DNA]</scope>
    <source>
        <strain evidence="2">JCM 4816</strain>
    </source>
</reference>
<name>A0ABW1FZQ6_9ACTN</name>
<evidence type="ECO:0008006" key="3">
    <source>
        <dbReference type="Google" id="ProtNLM"/>
    </source>
</evidence>
<proteinExistence type="predicted"/>